<evidence type="ECO:0000256" key="1">
    <source>
        <dbReference type="SAM" id="Phobius"/>
    </source>
</evidence>
<gene>
    <name evidence="2" type="ORF">HK105_206073</name>
</gene>
<comment type="caution">
    <text evidence="2">The sequence shown here is derived from an EMBL/GenBank/DDBJ whole genome shotgun (WGS) entry which is preliminary data.</text>
</comment>
<keyword evidence="1" id="KW-1133">Transmembrane helix</keyword>
<dbReference type="InterPro" id="IPR002401">
    <property type="entry name" value="Cyt_P450_E_grp-I"/>
</dbReference>
<keyword evidence="3" id="KW-1185">Reference proteome</keyword>
<evidence type="ECO:0000313" key="3">
    <source>
        <dbReference type="Proteomes" id="UP001527925"/>
    </source>
</evidence>
<keyword evidence="1" id="KW-0812">Transmembrane</keyword>
<dbReference type="PRINTS" id="PR00463">
    <property type="entry name" value="EP450I"/>
</dbReference>
<dbReference type="Proteomes" id="UP001527925">
    <property type="component" value="Unassembled WGS sequence"/>
</dbReference>
<protein>
    <recommendedName>
        <fullName evidence="4">Cytochrome P450</fullName>
    </recommendedName>
</protein>
<keyword evidence="1" id="KW-0472">Membrane</keyword>
<dbReference type="SUPFAM" id="SSF48264">
    <property type="entry name" value="Cytochrome P450"/>
    <property type="match status" value="1"/>
</dbReference>
<accession>A0ABR4N4U9</accession>
<organism evidence="2 3">
    <name type="scientific">Polyrhizophydium stewartii</name>
    <dbReference type="NCBI Taxonomy" id="2732419"/>
    <lineage>
        <taxon>Eukaryota</taxon>
        <taxon>Fungi</taxon>
        <taxon>Fungi incertae sedis</taxon>
        <taxon>Chytridiomycota</taxon>
        <taxon>Chytridiomycota incertae sedis</taxon>
        <taxon>Chytridiomycetes</taxon>
        <taxon>Rhizophydiales</taxon>
        <taxon>Rhizophydiales incertae sedis</taxon>
        <taxon>Polyrhizophydium</taxon>
    </lineage>
</organism>
<dbReference type="EMBL" id="JADGIZ020000033">
    <property type="protein sequence ID" value="KAL2914506.1"/>
    <property type="molecule type" value="Genomic_DNA"/>
</dbReference>
<dbReference type="InterPro" id="IPR001128">
    <property type="entry name" value="Cyt_P450"/>
</dbReference>
<dbReference type="Gene3D" id="1.10.630.10">
    <property type="entry name" value="Cytochrome P450"/>
    <property type="match status" value="1"/>
</dbReference>
<dbReference type="PANTHER" id="PTHR24301">
    <property type="entry name" value="THROMBOXANE-A SYNTHASE"/>
    <property type="match status" value="1"/>
</dbReference>
<proteinExistence type="predicted"/>
<name>A0ABR4N4U9_9FUNG</name>
<dbReference type="InterPro" id="IPR036396">
    <property type="entry name" value="Cyt_P450_sf"/>
</dbReference>
<reference evidence="2 3" key="1">
    <citation type="submission" date="2023-09" db="EMBL/GenBank/DDBJ databases">
        <title>Pangenome analysis of Batrachochytrium dendrobatidis and related Chytrids.</title>
        <authorList>
            <person name="Yacoub M.N."/>
            <person name="Stajich J.E."/>
            <person name="James T.Y."/>
        </authorList>
    </citation>
    <scope>NUCLEOTIDE SEQUENCE [LARGE SCALE GENOMIC DNA]</scope>
    <source>
        <strain evidence="2 3">JEL0888</strain>
    </source>
</reference>
<dbReference type="Pfam" id="PF00067">
    <property type="entry name" value="p450"/>
    <property type="match status" value="1"/>
</dbReference>
<evidence type="ECO:0008006" key="4">
    <source>
        <dbReference type="Google" id="ProtNLM"/>
    </source>
</evidence>
<sequence length="530" mass="58660">MPQDPAHSMLAKIAAAMGGADPLSVAAAALGGLLIALVIVPNMPARRRIPGPFKLPVLGNAPVLASYASRGKALELFQLYFEKFGPLIALSVPGRTFLRTMDAALIHRALTDTDTFRKGEVAYKTAADLLGDALFLLPAGDRWRRHRKQLQPAFTPTQLRNAAPFIGRVADRLVDHLERLAGSAASGSAVVEIHAEFTALTFDVIGLVGFSFDCKATESLRGGQRSEIFSVIEDISRIVIKRAPWPRMLWGLLGVGPNSPRVMRVRRHLNDLFDLVIAEKHAAMARSEPKDLKAMDILDRLLIGADEPGALTQEEVAGEMIGFFFAGHETSANTLTFLVMELARHQDVQERLAAEIRAVLPTLKDGMTADNMHEFKYLDFVVKESQRLNPVIIRIGRETTREIEYNGFVIPAKMHTMLGFYEVQRDPKYWPEPERFNPDRWDGLKPHSGSFVPFGDGPMNCIGQKLALIEIKMALVKLVDRFQLALEPGQTLEFVSLMTRRLKHGLVVRLTPRLIRPLAPLASPPSGIIN</sequence>
<feature type="transmembrane region" description="Helical" evidence="1">
    <location>
        <begin position="20"/>
        <end position="40"/>
    </location>
</feature>
<dbReference type="PRINTS" id="PR00385">
    <property type="entry name" value="P450"/>
</dbReference>
<dbReference type="PANTHER" id="PTHR24301:SF2">
    <property type="entry name" value="THROMBOXANE-A SYNTHASE"/>
    <property type="match status" value="1"/>
</dbReference>
<evidence type="ECO:0000313" key="2">
    <source>
        <dbReference type="EMBL" id="KAL2914506.1"/>
    </source>
</evidence>